<feature type="binding site" evidence="6">
    <location>
        <position position="319"/>
    </location>
    <ligand>
        <name>Zn(2+)</name>
        <dbReference type="ChEBI" id="CHEBI:29105"/>
    </ligand>
</feature>
<comment type="similarity">
    <text evidence="6">Belongs to the inorganic carbon transporter (TC 9.A.2) DabA family.</text>
</comment>
<dbReference type="EMBL" id="BAABRT010000014">
    <property type="protein sequence ID" value="GAA5525405.1"/>
    <property type="molecule type" value="Genomic_DNA"/>
</dbReference>
<keyword evidence="5 6" id="KW-0472">Membrane</keyword>
<keyword evidence="9" id="KW-1185">Reference proteome</keyword>
<evidence type="ECO:0000256" key="3">
    <source>
        <dbReference type="ARBA" id="ARBA00022723"/>
    </source>
</evidence>
<dbReference type="RefSeq" id="WP_345551065.1">
    <property type="nucleotide sequence ID" value="NZ_BAABRT010000014.1"/>
</dbReference>
<dbReference type="PANTHER" id="PTHR38344:SF1">
    <property type="entry name" value="INORGANIC CARBON TRANSPORTER SUBUNIT DABA-RELATED"/>
    <property type="match status" value="1"/>
</dbReference>
<comment type="function">
    <text evidence="6">Part of an energy-coupled inorganic carbon pump.</text>
</comment>
<dbReference type="HAMAP" id="MF_01871">
    <property type="entry name" value="DabA"/>
    <property type="match status" value="1"/>
</dbReference>
<dbReference type="Proteomes" id="UP001408594">
    <property type="component" value="Unassembled WGS sequence"/>
</dbReference>
<evidence type="ECO:0000256" key="4">
    <source>
        <dbReference type="ARBA" id="ARBA00022833"/>
    </source>
</evidence>
<keyword evidence="1 6" id="KW-0813">Transport</keyword>
<feature type="binding site" evidence="6">
    <location>
        <position position="498"/>
    </location>
    <ligand>
        <name>Zn(2+)</name>
        <dbReference type="ChEBI" id="CHEBI:29105"/>
    </ligand>
</feature>
<gene>
    <name evidence="6" type="primary">dabA</name>
    <name evidence="8" type="ORF">Maes01_01974</name>
</gene>
<dbReference type="Pfam" id="PF10070">
    <property type="entry name" value="DabA"/>
    <property type="match status" value="1"/>
</dbReference>
<comment type="caution">
    <text evidence="8">The sequence shown here is derived from an EMBL/GenBank/DDBJ whole genome shotgun (WGS) entry which is preliminary data.</text>
</comment>
<evidence type="ECO:0000313" key="9">
    <source>
        <dbReference type="Proteomes" id="UP001408594"/>
    </source>
</evidence>
<feature type="region of interest" description="Disordered" evidence="7">
    <location>
        <begin position="290"/>
        <end position="309"/>
    </location>
</feature>
<keyword evidence="4 6" id="KW-0862">Zinc</keyword>
<feature type="binding site" evidence="6">
    <location>
        <position position="321"/>
    </location>
    <ligand>
        <name>Zn(2+)</name>
        <dbReference type="ChEBI" id="CHEBI:29105"/>
    </ligand>
</feature>
<keyword evidence="3 6" id="KW-0479">Metal-binding</keyword>
<comment type="subcellular location">
    <subcellularLocation>
        <location evidence="6">Cell membrane</location>
        <topology evidence="6">Peripheral membrane protein</topology>
    </subcellularLocation>
</comment>
<evidence type="ECO:0000256" key="1">
    <source>
        <dbReference type="ARBA" id="ARBA00022448"/>
    </source>
</evidence>
<accession>A0ABP9WQP2</accession>
<comment type="subunit">
    <text evidence="6">Forms a complex with DabB.</text>
</comment>
<evidence type="ECO:0000256" key="7">
    <source>
        <dbReference type="SAM" id="MobiDB-lite"/>
    </source>
</evidence>
<evidence type="ECO:0000256" key="6">
    <source>
        <dbReference type="HAMAP-Rule" id="MF_01871"/>
    </source>
</evidence>
<dbReference type="InterPro" id="IPR018752">
    <property type="entry name" value="DabA"/>
</dbReference>
<evidence type="ECO:0000313" key="8">
    <source>
        <dbReference type="EMBL" id="GAA5525405.1"/>
    </source>
</evidence>
<feature type="binding site" evidence="6">
    <location>
        <position position="483"/>
    </location>
    <ligand>
        <name>Zn(2+)</name>
        <dbReference type="ChEBI" id="CHEBI:29105"/>
    </ligand>
</feature>
<reference evidence="8 9" key="1">
    <citation type="submission" date="2024-02" db="EMBL/GenBank/DDBJ databases">
        <title>Microbulbifer aestuariivivens NBRC 112533.</title>
        <authorList>
            <person name="Ichikawa N."/>
            <person name="Katano-Makiyama Y."/>
            <person name="Hidaka K."/>
        </authorList>
    </citation>
    <scope>NUCLEOTIDE SEQUENCE [LARGE SCALE GENOMIC DNA]</scope>
    <source>
        <strain evidence="8 9">NBRC 112533</strain>
    </source>
</reference>
<name>A0ABP9WQP2_9GAMM</name>
<dbReference type="PANTHER" id="PTHR38344">
    <property type="entry name" value="UPF0753 PROTEIN AQ_863"/>
    <property type="match status" value="1"/>
</dbReference>
<organism evidence="8 9">
    <name type="scientific">Microbulbifer aestuariivivens</name>
    <dbReference type="NCBI Taxonomy" id="1908308"/>
    <lineage>
        <taxon>Bacteria</taxon>
        <taxon>Pseudomonadati</taxon>
        <taxon>Pseudomonadota</taxon>
        <taxon>Gammaproteobacteria</taxon>
        <taxon>Cellvibrionales</taxon>
        <taxon>Microbulbiferaceae</taxon>
        <taxon>Microbulbifer</taxon>
    </lineage>
</organism>
<sequence>MSLTDACPRIAPAWPLDQLIAVNPWWPLVDEPLPEVSARLAALGGVRCLMSIEHYRAQQISEAALNAAARELGVPVETVLHSREAPAPRHWQSLAAMHPQSEAFNWRDAIVDQISRCCAMYWHEPDQLYRHWLAHTRDEKGLALLMGCPQLRGLLKQLPDSAEAMLELAQASLGIAEDDACDMGHGWLLEINGWASAAAYLHWQADLAGEQRHCLEQLLAIRLAWEWLTLQLAGEPLLARWRQQSIPMLVEAHRAHQRLAWVWQRATELDYQRDLAGKLSNSMWQQNCERENAAQEGAHKDGTERDSSQREIKLQAVFCIDVRSEPMRRALEAQHTGIETRGFAGFFGLPLGYRPSGGQYQRPQLPGLLAPQIWVREEQPASSGPIQLKRTSYWQRLVGGSPGTFGAVEAAGLAYAVRLVKRSFWPSEPKHPVNRLLRESAGRFVLEDANGPVSLERQADMLARVLTAMGLGEPAPLVLLVGHGSSTCNNPHGAGLDCGACGGQSGELNVRVLAQLANDARVREAMAQKHGIALPAGCRFVAALHNTTADSIHCFDAVGSDVEAWLARAGEQARAERAPRLGEKEGKALERRGWDWSQTRPEWGLADNAAFVIAPRSLTRQANLGGRVFLHDYDWQQDKGYALLETLLTAPMLVTHWINMQYNASVTDPQRYGSGNKILHNLVGNLGVLEGQGGDLRIGLSRQSLHDGERWQHRPQRLSVVVAAPAEPLRALVNKHPIVRQLVDNHWLTLSRLASDGRLLRLYRDEYREDCLQDCPEECQTAQREDAA</sequence>
<comment type="cofactor">
    <cofactor evidence="6">
        <name>Zn(2+)</name>
        <dbReference type="ChEBI" id="CHEBI:29105"/>
    </cofactor>
</comment>
<protein>
    <recommendedName>
        <fullName evidence="6">Probable inorganic carbon transporter subunit DabA</fullName>
    </recommendedName>
</protein>
<evidence type="ECO:0000256" key="5">
    <source>
        <dbReference type="ARBA" id="ARBA00023136"/>
    </source>
</evidence>
<keyword evidence="2 6" id="KW-1003">Cell membrane</keyword>
<proteinExistence type="inferred from homology"/>
<evidence type="ECO:0000256" key="2">
    <source>
        <dbReference type="ARBA" id="ARBA00022475"/>
    </source>
</evidence>